<dbReference type="InterPro" id="IPR007527">
    <property type="entry name" value="Znf_SWIM"/>
</dbReference>
<keyword evidence="2 4" id="KW-0863">Zinc-finger</keyword>
<evidence type="ECO:0000256" key="3">
    <source>
        <dbReference type="ARBA" id="ARBA00022833"/>
    </source>
</evidence>
<evidence type="ECO:0000256" key="2">
    <source>
        <dbReference type="ARBA" id="ARBA00022771"/>
    </source>
</evidence>
<dbReference type="EMBL" id="JBBWWQ010000017">
    <property type="protein sequence ID" value="KAK8923413.1"/>
    <property type="molecule type" value="Genomic_DNA"/>
</dbReference>
<dbReference type="SMART" id="SM00575">
    <property type="entry name" value="ZnF_PMZ"/>
    <property type="match status" value="1"/>
</dbReference>
<proteinExistence type="predicted"/>
<gene>
    <name evidence="6" type="primary">FHY3</name>
    <name evidence="6" type="ORF">KSP39_PZI019790</name>
</gene>
<evidence type="ECO:0000256" key="1">
    <source>
        <dbReference type="ARBA" id="ARBA00022723"/>
    </source>
</evidence>
<reference evidence="6 7" key="1">
    <citation type="journal article" date="2022" name="Nat. Plants">
        <title>Genomes of leafy and leafless Platanthera orchids illuminate the evolution of mycoheterotrophy.</title>
        <authorList>
            <person name="Li M.H."/>
            <person name="Liu K.W."/>
            <person name="Li Z."/>
            <person name="Lu H.C."/>
            <person name="Ye Q.L."/>
            <person name="Zhang D."/>
            <person name="Wang J.Y."/>
            <person name="Li Y.F."/>
            <person name="Zhong Z.M."/>
            <person name="Liu X."/>
            <person name="Yu X."/>
            <person name="Liu D.K."/>
            <person name="Tu X.D."/>
            <person name="Liu B."/>
            <person name="Hao Y."/>
            <person name="Liao X.Y."/>
            <person name="Jiang Y.T."/>
            <person name="Sun W.H."/>
            <person name="Chen J."/>
            <person name="Chen Y.Q."/>
            <person name="Ai Y."/>
            <person name="Zhai J.W."/>
            <person name="Wu S.S."/>
            <person name="Zhou Z."/>
            <person name="Hsiao Y.Y."/>
            <person name="Wu W.L."/>
            <person name="Chen Y.Y."/>
            <person name="Lin Y.F."/>
            <person name="Hsu J.L."/>
            <person name="Li C.Y."/>
            <person name="Wang Z.W."/>
            <person name="Zhao X."/>
            <person name="Zhong W.Y."/>
            <person name="Ma X.K."/>
            <person name="Ma L."/>
            <person name="Huang J."/>
            <person name="Chen G.Z."/>
            <person name="Huang M.Z."/>
            <person name="Huang L."/>
            <person name="Peng D.H."/>
            <person name="Luo Y.B."/>
            <person name="Zou S.Q."/>
            <person name="Chen S.P."/>
            <person name="Lan S."/>
            <person name="Tsai W.C."/>
            <person name="Van de Peer Y."/>
            <person name="Liu Z.J."/>
        </authorList>
    </citation>
    <scope>NUCLEOTIDE SEQUENCE [LARGE SCALE GENOMIC DNA]</scope>
    <source>
        <strain evidence="6">Lor287</strain>
    </source>
</reference>
<dbReference type="PANTHER" id="PTHR47718:SF13">
    <property type="entry name" value="OS09G0290500 PROTEIN"/>
    <property type="match status" value="1"/>
</dbReference>
<dbReference type="PANTHER" id="PTHR47718">
    <property type="entry name" value="OS01G0519700 PROTEIN"/>
    <property type="match status" value="1"/>
</dbReference>
<name>A0AAP0B0R9_9ASPA</name>
<evidence type="ECO:0000256" key="4">
    <source>
        <dbReference type="PROSITE-ProRule" id="PRU00325"/>
    </source>
</evidence>
<dbReference type="Pfam" id="PF03101">
    <property type="entry name" value="FAR1"/>
    <property type="match status" value="1"/>
</dbReference>
<dbReference type="PROSITE" id="PS50966">
    <property type="entry name" value="ZF_SWIM"/>
    <property type="match status" value="1"/>
</dbReference>
<evidence type="ECO:0000313" key="6">
    <source>
        <dbReference type="EMBL" id="KAK8923413.1"/>
    </source>
</evidence>
<dbReference type="Proteomes" id="UP001418222">
    <property type="component" value="Unassembled WGS sequence"/>
</dbReference>
<dbReference type="Pfam" id="PF04434">
    <property type="entry name" value="SWIM"/>
    <property type="match status" value="1"/>
</dbReference>
<dbReference type="AlphaFoldDB" id="A0AAP0B0R9"/>
<accession>A0AAP0B0R9</accession>
<protein>
    <submittedName>
        <fullName evidence="6">Protein FAR-RED ELONGATED HYPOCOTYL 3</fullName>
    </submittedName>
</protein>
<keyword evidence="7" id="KW-1185">Reference proteome</keyword>
<comment type="caution">
    <text evidence="6">The sequence shown here is derived from an EMBL/GenBank/DDBJ whole genome shotgun (WGS) entry which is preliminary data.</text>
</comment>
<sequence length="277" mass="32498">MRKSNQNIVSNKDDLLEPPKINTSFESIEEIFDYYRKYGMQSGFGVSKRSSTKTEGITTYITIGCSRYEKSNISSQNALNPHPITKTQCKVRLIAKRLEDNKWIVTSFLDEHNHVLSPEKSRNYRCNRKLTVIAKRKLELNDVVGIKMNKNFNVLMVEAGGHKNLPFLKQIQYIYTNSKFKEFQHELTSIMYCKSSLLDSVDLNHYYEVSELKKYGENDGQMRRINFNVSFLEKEDDEIELQCICKLFEFCEILCRHILLIMIENNIFLIPSKYILQ</sequence>
<feature type="domain" description="SWIM-type" evidence="5">
    <location>
        <begin position="227"/>
        <end position="266"/>
    </location>
</feature>
<dbReference type="InterPro" id="IPR006564">
    <property type="entry name" value="Znf_PMZ"/>
</dbReference>
<keyword evidence="3" id="KW-0862">Zinc</keyword>
<dbReference type="GO" id="GO:0008270">
    <property type="term" value="F:zinc ion binding"/>
    <property type="evidence" value="ECO:0007669"/>
    <property type="project" value="UniProtKB-KW"/>
</dbReference>
<evidence type="ECO:0000259" key="5">
    <source>
        <dbReference type="PROSITE" id="PS50966"/>
    </source>
</evidence>
<evidence type="ECO:0000313" key="7">
    <source>
        <dbReference type="Proteomes" id="UP001418222"/>
    </source>
</evidence>
<keyword evidence="1" id="KW-0479">Metal-binding</keyword>
<organism evidence="6 7">
    <name type="scientific">Platanthera zijinensis</name>
    <dbReference type="NCBI Taxonomy" id="2320716"/>
    <lineage>
        <taxon>Eukaryota</taxon>
        <taxon>Viridiplantae</taxon>
        <taxon>Streptophyta</taxon>
        <taxon>Embryophyta</taxon>
        <taxon>Tracheophyta</taxon>
        <taxon>Spermatophyta</taxon>
        <taxon>Magnoliopsida</taxon>
        <taxon>Liliopsida</taxon>
        <taxon>Asparagales</taxon>
        <taxon>Orchidaceae</taxon>
        <taxon>Orchidoideae</taxon>
        <taxon>Orchideae</taxon>
        <taxon>Orchidinae</taxon>
        <taxon>Platanthera</taxon>
    </lineage>
</organism>
<dbReference type="InterPro" id="IPR004330">
    <property type="entry name" value="FAR1_DNA_bnd_dom"/>
</dbReference>